<gene>
    <name evidence="1" type="ORF">BECKMB1821G_GA0114241_100920</name>
    <name evidence="3" type="ORF">BECKMB1821H_GA0114242_101221</name>
    <name evidence="2" type="ORF">BECKMB1821I_GA0114274_100232</name>
</gene>
<name>A0A450XCS6_9GAMM</name>
<dbReference type="Gene3D" id="1.10.510.10">
    <property type="entry name" value="Transferase(Phosphotransferase) domain 1"/>
    <property type="match status" value="1"/>
</dbReference>
<dbReference type="EMBL" id="CAADFQ010000002">
    <property type="protein sequence ID" value="VFK27087.1"/>
    <property type="molecule type" value="Genomic_DNA"/>
</dbReference>
<protein>
    <recommendedName>
        <fullName evidence="4">Protein kinase domain-containing protein</fullName>
    </recommendedName>
</protein>
<reference evidence="2" key="1">
    <citation type="submission" date="2019-02" db="EMBL/GenBank/DDBJ databases">
        <authorList>
            <person name="Gruber-Vodicka R. H."/>
            <person name="Seah K. B. B."/>
        </authorList>
    </citation>
    <scope>NUCLEOTIDE SEQUENCE</scope>
    <source>
        <strain evidence="1">BECK_BZ197</strain>
        <strain evidence="3">BECK_BZ198</strain>
        <strain evidence="2">BECK_BZ199</strain>
    </source>
</reference>
<evidence type="ECO:0000313" key="3">
    <source>
        <dbReference type="EMBL" id="VFK74912.1"/>
    </source>
</evidence>
<organism evidence="2">
    <name type="scientific">Candidatus Kentrum sp. MB</name>
    <dbReference type="NCBI Taxonomy" id="2138164"/>
    <lineage>
        <taxon>Bacteria</taxon>
        <taxon>Pseudomonadati</taxon>
        <taxon>Pseudomonadota</taxon>
        <taxon>Gammaproteobacteria</taxon>
        <taxon>Candidatus Kentrum</taxon>
    </lineage>
</organism>
<dbReference type="EMBL" id="CAADGH010000012">
    <property type="protein sequence ID" value="VFK74912.1"/>
    <property type="molecule type" value="Genomic_DNA"/>
</dbReference>
<accession>A0A450XCS6</accession>
<dbReference type="AlphaFoldDB" id="A0A450XCS6"/>
<evidence type="ECO:0000313" key="2">
    <source>
        <dbReference type="EMBL" id="VFK27087.1"/>
    </source>
</evidence>
<evidence type="ECO:0000313" key="1">
    <source>
        <dbReference type="EMBL" id="VFK24604.1"/>
    </source>
</evidence>
<dbReference type="SUPFAM" id="SSF56112">
    <property type="entry name" value="Protein kinase-like (PK-like)"/>
    <property type="match status" value="1"/>
</dbReference>
<dbReference type="EMBL" id="CAADFO010000009">
    <property type="protein sequence ID" value="VFK24604.1"/>
    <property type="molecule type" value="Genomic_DNA"/>
</dbReference>
<proteinExistence type="predicted"/>
<dbReference type="InterPro" id="IPR011009">
    <property type="entry name" value="Kinase-like_dom_sf"/>
</dbReference>
<evidence type="ECO:0008006" key="4">
    <source>
        <dbReference type="Google" id="ProtNLM"/>
    </source>
</evidence>
<sequence length="397" mass="43285">MDKFDSLIGATVANQYLLERLVNHSSSQYIFEVSRRADSANTGFSRFGVKSPKNPEEAPKRGLLVIAEPETGYGFDEVLGHWRQWRANADPTLIACYSTDAITDGPLQGAIFAFTEFGVTLGAATSDEPLAENELFRAFRSVAQGLASVHNRGTNHGGVSAWNIVNVDGQWKLALSADRAKSSAADDILALAVVFAVALTDPQNDHQYDPYGLPIEQLLELRKQLQVTVEEPYRTLLLRCLEARKETRPPASALAQEPMPLPEAIHEVAVQRSGGKCMLSWNAPTHGDVHLIKVADVRSIQEGALVLASDIPEIGELLVSNAATPFEVTVDDNQPIAIVPVTEHGPLAIPGYPLVIGSLEDVTIQHVDVDCGEVVIQLHWPRDIQNALIVMRPDKRS</sequence>